<dbReference type="EMBL" id="CAUYUJ010000058">
    <property type="protein sequence ID" value="CAK0788463.1"/>
    <property type="molecule type" value="Genomic_DNA"/>
</dbReference>
<feature type="compositionally biased region" description="Low complexity" evidence="1">
    <location>
        <begin position="85"/>
        <end position="99"/>
    </location>
</feature>
<organism evidence="2 3">
    <name type="scientific">Prorocentrum cordatum</name>
    <dbReference type="NCBI Taxonomy" id="2364126"/>
    <lineage>
        <taxon>Eukaryota</taxon>
        <taxon>Sar</taxon>
        <taxon>Alveolata</taxon>
        <taxon>Dinophyceae</taxon>
        <taxon>Prorocentrales</taxon>
        <taxon>Prorocentraceae</taxon>
        <taxon>Prorocentrum</taxon>
    </lineage>
</organism>
<evidence type="ECO:0000256" key="1">
    <source>
        <dbReference type="SAM" id="MobiDB-lite"/>
    </source>
</evidence>
<reference evidence="2" key="1">
    <citation type="submission" date="2023-10" db="EMBL/GenBank/DDBJ databases">
        <authorList>
            <person name="Chen Y."/>
            <person name="Shah S."/>
            <person name="Dougan E. K."/>
            <person name="Thang M."/>
            <person name="Chan C."/>
        </authorList>
    </citation>
    <scope>NUCLEOTIDE SEQUENCE [LARGE SCALE GENOMIC DNA]</scope>
</reference>
<name>A0ABN9PBH4_9DINO</name>
<evidence type="ECO:0000313" key="2">
    <source>
        <dbReference type="EMBL" id="CAK0788463.1"/>
    </source>
</evidence>
<protein>
    <recommendedName>
        <fullName evidence="4">Ribosome biogenesis protein NOP53</fullName>
    </recommendedName>
</protein>
<dbReference type="Proteomes" id="UP001189429">
    <property type="component" value="Unassembled WGS sequence"/>
</dbReference>
<evidence type="ECO:0000313" key="3">
    <source>
        <dbReference type="Proteomes" id="UP001189429"/>
    </source>
</evidence>
<feature type="region of interest" description="Disordered" evidence="1">
    <location>
        <begin position="60"/>
        <end position="129"/>
    </location>
</feature>
<sequence>MARAPTSSEMFRQLAIQEIIASRRQLRRARASSRPTAVALDKRANRIPHAALTRARLDAASRPGFRAKTTRAFSPQPALMDRPPAESTSSSGAVASVAAIGPAREKKGADSPLKRPAKRQRREVVADAD</sequence>
<gene>
    <name evidence="2" type="ORF">PCOR1329_LOCUS343</name>
</gene>
<evidence type="ECO:0008006" key="4">
    <source>
        <dbReference type="Google" id="ProtNLM"/>
    </source>
</evidence>
<comment type="caution">
    <text evidence="2">The sequence shown here is derived from an EMBL/GenBank/DDBJ whole genome shotgun (WGS) entry which is preliminary data.</text>
</comment>
<keyword evidence="3" id="KW-1185">Reference proteome</keyword>
<proteinExistence type="predicted"/>
<feature type="compositionally biased region" description="Basic and acidic residues" evidence="1">
    <location>
        <begin position="103"/>
        <end position="113"/>
    </location>
</feature>
<accession>A0ABN9PBH4</accession>